<dbReference type="Gene3D" id="1.20.1510.10">
    <property type="entry name" value="Cation efflux protein transmembrane domain"/>
    <property type="match status" value="1"/>
</dbReference>
<evidence type="ECO:0000259" key="8">
    <source>
        <dbReference type="Pfam" id="PF16916"/>
    </source>
</evidence>
<feature type="domain" description="Cation efflux protein transmembrane" evidence="7">
    <location>
        <begin position="48"/>
        <end position="140"/>
    </location>
</feature>
<gene>
    <name evidence="9" type="ORF">CCMP2556_LOCUS55277</name>
</gene>
<evidence type="ECO:0008006" key="11">
    <source>
        <dbReference type="Google" id="ProtNLM"/>
    </source>
</evidence>
<keyword evidence="2" id="KW-0813">Transport</keyword>
<sequence>MSRPDSEVSRRTFAGRCCTGFGWAASCSAVLLFSIVILQVNDLIQLFWLGTLVNVALSVTKIILAQVTVQKALMADAIHGLGDTAAEVVTAFAYIEAARPPDKEHPWGHGKIESIGAVIVTCILLYISFSMGYDSITSLRPMLAAFQQGRSCNDSATGKETQKEVLTANREEERLDSSPCQHETGLNRQLRRAAIAVGVASMVLKEALYHATLDAGEQAQSKLAVATAWHHRSDSLAAGVALTSQLGSALGAWPGLDPLGSGVVAAMLGHSAINSLHDSLNDLLDYNSATDHEEGGVGDKHLACGSRSLLARTITGVQGVRNHTLRTRRMGPFCLVDVTIVVDARISASAASMIAELVHDHVIHDFRPTVTDVLVHVDPDGSPQSHRLETHSEANTIAEQVETLDMLNPEDIEAQTRAALLQDAGDPDLPQIIEVTELHIYYHMEDPGPENDWKVSACVDVKVDFRLKGDTTIRKAAAAGRAARERVRAALPGIVRDVDANLQLDIDSSEDRAPTLSPEAPKALCRHLWDHALEGHVTTNCSSTVCLSKSSATHDTHGSWGIEREHCAPAAKLATSAQGARLADQDRHLRQVKLIWERGPEARKVRAPYLHTAGHGEKITWKQMPRWHPLLVHWARRQHDTNSSVRDAEGWAKLA</sequence>
<dbReference type="InterPro" id="IPR027470">
    <property type="entry name" value="Cation_efflux_CTD"/>
</dbReference>
<feature type="domain" description="Cation efflux protein cytoplasmic" evidence="8">
    <location>
        <begin position="312"/>
        <end position="379"/>
    </location>
</feature>
<dbReference type="PROSITE" id="PS51257">
    <property type="entry name" value="PROKAR_LIPOPROTEIN"/>
    <property type="match status" value="1"/>
</dbReference>
<accession>A0ABP0T072</accession>
<evidence type="ECO:0000313" key="9">
    <source>
        <dbReference type="EMBL" id="CAK9118091.1"/>
    </source>
</evidence>
<feature type="transmembrane region" description="Helical" evidence="6">
    <location>
        <begin position="46"/>
        <end position="64"/>
    </location>
</feature>
<feature type="domain" description="Cation efflux protein transmembrane" evidence="7">
    <location>
        <begin position="194"/>
        <end position="284"/>
    </location>
</feature>
<dbReference type="SUPFAM" id="SSF160240">
    <property type="entry name" value="Cation efflux protein cytoplasmic domain-like"/>
    <property type="match status" value="1"/>
</dbReference>
<keyword evidence="10" id="KW-1185">Reference proteome</keyword>
<organism evidence="9 10">
    <name type="scientific">Durusdinium trenchii</name>
    <dbReference type="NCBI Taxonomy" id="1381693"/>
    <lineage>
        <taxon>Eukaryota</taxon>
        <taxon>Sar</taxon>
        <taxon>Alveolata</taxon>
        <taxon>Dinophyceae</taxon>
        <taxon>Suessiales</taxon>
        <taxon>Symbiodiniaceae</taxon>
        <taxon>Durusdinium</taxon>
    </lineage>
</organism>
<dbReference type="Gene3D" id="3.30.70.1350">
    <property type="entry name" value="Cation efflux protein, cytoplasmic domain"/>
    <property type="match status" value="1"/>
</dbReference>
<dbReference type="Pfam" id="PF01545">
    <property type="entry name" value="Cation_efflux"/>
    <property type="match status" value="2"/>
</dbReference>
<dbReference type="InterPro" id="IPR036837">
    <property type="entry name" value="Cation_efflux_CTD_sf"/>
</dbReference>
<comment type="caution">
    <text evidence="9">The sequence shown here is derived from an EMBL/GenBank/DDBJ whole genome shotgun (WGS) entry which is preliminary data.</text>
</comment>
<dbReference type="InterPro" id="IPR027469">
    <property type="entry name" value="Cation_efflux_TMD_sf"/>
</dbReference>
<feature type="transmembrane region" description="Helical" evidence="6">
    <location>
        <begin position="21"/>
        <end position="40"/>
    </location>
</feature>
<dbReference type="InterPro" id="IPR050291">
    <property type="entry name" value="CDF_Transporter"/>
</dbReference>
<evidence type="ECO:0000256" key="3">
    <source>
        <dbReference type="ARBA" id="ARBA00022692"/>
    </source>
</evidence>
<dbReference type="SUPFAM" id="SSF161111">
    <property type="entry name" value="Cation efflux protein transmembrane domain-like"/>
    <property type="match status" value="1"/>
</dbReference>
<evidence type="ECO:0000256" key="2">
    <source>
        <dbReference type="ARBA" id="ARBA00022448"/>
    </source>
</evidence>
<dbReference type="PANTHER" id="PTHR43840:SF15">
    <property type="entry name" value="MITOCHONDRIAL METAL TRANSPORTER 1-RELATED"/>
    <property type="match status" value="1"/>
</dbReference>
<protein>
    <recommendedName>
        <fullName evidence="11">Cation efflux protein cytoplasmic domain-containing protein</fullName>
    </recommendedName>
</protein>
<dbReference type="Proteomes" id="UP001642484">
    <property type="component" value="Unassembled WGS sequence"/>
</dbReference>
<dbReference type="Pfam" id="PF16916">
    <property type="entry name" value="ZT_dimer"/>
    <property type="match status" value="1"/>
</dbReference>
<keyword evidence="5 6" id="KW-0472">Membrane</keyword>
<dbReference type="EMBL" id="CAXAMN010028916">
    <property type="protein sequence ID" value="CAK9118091.1"/>
    <property type="molecule type" value="Genomic_DNA"/>
</dbReference>
<evidence type="ECO:0000256" key="1">
    <source>
        <dbReference type="ARBA" id="ARBA00004141"/>
    </source>
</evidence>
<evidence type="ECO:0000256" key="4">
    <source>
        <dbReference type="ARBA" id="ARBA00022989"/>
    </source>
</evidence>
<dbReference type="InterPro" id="IPR058533">
    <property type="entry name" value="Cation_efflux_TM"/>
</dbReference>
<evidence type="ECO:0000256" key="5">
    <source>
        <dbReference type="ARBA" id="ARBA00023136"/>
    </source>
</evidence>
<keyword evidence="4 6" id="KW-1133">Transmembrane helix</keyword>
<proteinExistence type="predicted"/>
<dbReference type="PANTHER" id="PTHR43840">
    <property type="entry name" value="MITOCHONDRIAL METAL TRANSPORTER 1-RELATED"/>
    <property type="match status" value="1"/>
</dbReference>
<evidence type="ECO:0000259" key="7">
    <source>
        <dbReference type="Pfam" id="PF01545"/>
    </source>
</evidence>
<comment type="subcellular location">
    <subcellularLocation>
        <location evidence="1">Membrane</location>
        <topology evidence="1">Multi-pass membrane protein</topology>
    </subcellularLocation>
</comment>
<evidence type="ECO:0000313" key="10">
    <source>
        <dbReference type="Proteomes" id="UP001642484"/>
    </source>
</evidence>
<keyword evidence="3 6" id="KW-0812">Transmembrane</keyword>
<reference evidence="9 10" key="1">
    <citation type="submission" date="2024-02" db="EMBL/GenBank/DDBJ databases">
        <authorList>
            <person name="Chen Y."/>
            <person name="Shah S."/>
            <person name="Dougan E. K."/>
            <person name="Thang M."/>
            <person name="Chan C."/>
        </authorList>
    </citation>
    <scope>NUCLEOTIDE SEQUENCE [LARGE SCALE GENOMIC DNA]</scope>
</reference>
<evidence type="ECO:0000256" key="6">
    <source>
        <dbReference type="SAM" id="Phobius"/>
    </source>
</evidence>
<name>A0ABP0T072_9DINO</name>
<feature type="transmembrane region" description="Helical" evidence="6">
    <location>
        <begin position="115"/>
        <end position="133"/>
    </location>
</feature>